<keyword evidence="13" id="KW-1185">Reference proteome</keyword>
<dbReference type="NCBIfam" id="TIGR00879">
    <property type="entry name" value="SP"/>
    <property type="match status" value="1"/>
</dbReference>
<dbReference type="EMBL" id="ML213511">
    <property type="protein sequence ID" value="TFK51357.1"/>
    <property type="molecule type" value="Genomic_DNA"/>
</dbReference>
<evidence type="ECO:0000256" key="10">
    <source>
        <dbReference type="SAM" id="Phobius"/>
    </source>
</evidence>
<dbReference type="InterPro" id="IPR005828">
    <property type="entry name" value="MFS_sugar_transport-like"/>
</dbReference>
<reference evidence="12 13" key="1">
    <citation type="journal article" date="2019" name="Nat. Ecol. Evol.">
        <title>Megaphylogeny resolves global patterns of mushroom evolution.</title>
        <authorList>
            <person name="Varga T."/>
            <person name="Krizsan K."/>
            <person name="Foldi C."/>
            <person name="Dima B."/>
            <person name="Sanchez-Garcia M."/>
            <person name="Sanchez-Ramirez S."/>
            <person name="Szollosi G.J."/>
            <person name="Szarkandi J.G."/>
            <person name="Papp V."/>
            <person name="Albert L."/>
            <person name="Andreopoulos W."/>
            <person name="Angelini C."/>
            <person name="Antonin V."/>
            <person name="Barry K.W."/>
            <person name="Bougher N.L."/>
            <person name="Buchanan P."/>
            <person name="Buyck B."/>
            <person name="Bense V."/>
            <person name="Catcheside P."/>
            <person name="Chovatia M."/>
            <person name="Cooper J."/>
            <person name="Damon W."/>
            <person name="Desjardin D."/>
            <person name="Finy P."/>
            <person name="Geml J."/>
            <person name="Haridas S."/>
            <person name="Hughes K."/>
            <person name="Justo A."/>
            <person name="Karasinski D."/>
            <person name="Kautmanova I."/>
            <person name="Kiss B."/>
            <person name="Kocsube S."/>
            <person name="Kotiranta H."/>
            <person name="LaButti K.M."/>
            <person name="Lechner B.E."/>
            <person name="Liimatainen K."/>
            <person name="Lipzen A."/>
            <person name="Lukacs Z."/>
            <person name="Mihaltcheva S."/>
            <person name="Morgado L.N."/>
            <person name="Niskanen T."/>
            <person name="Noordeloos M.E."/>
            <person name="Ohm R.A."/>
            <person name="Ortiz-Santana B."/>
            <person name="Ovrebo C."/>
            <person name="Racz N."/>
            <person name="Riley R."/>
            <person name="Savchenko A."/>
            <person name="Shiryaev A."/>
            <person name="Soop K."/>
            <person name="Spirin V."/>
            <person name="Szebenyi C."/>
            <person name="Tomsovsky M."/>
            <person name="Tulloss R.E."/>
            <person name="Uehling J."/>
            <person name="Grigoriev I.V."/>
            <person name="Vagvolgyi C."/>
            <person name="Papp T."/>
            <person name="Martin F.M."/>
            <person name="Miettinen O."/>
            <person name="Hibbett D.S."/>
            <person name="Nagy L.G."/>
        </authorList>
    </citation>
    <scope>NUCLEOTIDE SEQUENCE [LARGE SCALE GENOMIC DNA]</scope>
    <source>
        <strain evidence="12 13">OMC1185</strain>
    </source>
</reference>
<dbReference type="AlphaFoldDB" id="A0A5C3N272"/>
<feature type="transmembrane region" description="Helical" evidence="10">
    <location>
        <begin position="78"/>
        <end position="96"/>
    </location>
</feature>
<dbReference type="PROSITE" id="PS00216">
    <property type="entry name" value="SUGAR_TRANSPORT_1"/>
    <property type="match status" value="2"/>
</dbReference>
<evidence type="ECO:0000313" key="12">
    <source>
        <dbReference type="EMBL" id="TFK51357.1"/>
    </source>
</evidence>
<comment type="catalytic activity">
    <reaction evidence="7">
        <text>myo-inositol(out) + H(+)(out) = myo-inositol(in) + H(+)(in)</text>
        <dbReference type="Rhea" id="RHEA:60364"/>
        <dbReference type="ChEBI" id="CHEBI:15378"/>
        <dbReference type="ChEBI" id="CHEBI:17268"/>
    </reaction>
</comment>
<feature type="transmembrane region" description="Helical" evidence="10">
    <location>
        <begin position="427"/>
        <end position="447"/>
    </location>
</feature>
<dbReference type="STRING" id="5364.A0A5C3N272"/>
<feature type="transmembrane region" description="Helical" evidence="10">
    <location>
        <begin position="124"/>
        <end position="144"/>
    </location>
</feature>
<organism evidence="12 13">
    <name type="scientific">Heliocybe sulcata</name>
    <dbReference type="NCBI Taxonomy" id="5364"/>
    <lineage>
        <taxon>Eukaryota</taxon>
        <taxon>Fungi</taxon>
        <taxon>Dikarya</taxon>
        <taxon>Basidiomycota</taxon>
        <taxon>Agaricomycotina</taxon>
        <taxon>Agaricomycetes</taxon>
        <taxon>Gloeophyllales</taxon>
        <taxon>Gloeophyllaceae</taxon>
        <taxon>Heliocybe</taxon>
    </lineage>
</organism>
<comment type="similarity">
    <text evidence="2 8">Belongs to the major facilitator superfamily. Sugar transporter (TC 2.A.1.1) family.</text>
</comment>
<evidence type="ECO:0000256" key="4">
    <source>
        <dbReference type="ARBA" id="ARBA00022692"/>
    </source>
</evidence>
<protein>
    <recommendedName>
        <fullName evidence="11">Major facilitator superfamily (MFS) profile domain-containing protein</fullName>
    </recommendedName>
</protein>
<proteinExistence type="inferred from homology"/>
<dbReference type="Proteomes" id="UP000305948">
    <property type="component" value="Unassembled WGS sequence"/>
</dbReference>
<name>A0A5C3N272_9AGAM</name>
<evidence type="ECO:0000256" key="8">
    <source>
        <dbReference type="RuleBase" id="RU003346"/>
    </source>
</evidence>
<gene>
    <name evidence="12" type="ORF">OE88DRAFT_1629880</name>
</gene>
<sequence length="562" mass="61970">MASPTDDKQSSLQQLEYVAPAILPADSDSPLTPTSIEKSSSFDNSPRLDGQAAEVLKGSRLASALLEERPSPYSFRMLRLWACLFVAYMCSAQNGFDANTFGGVSAMPNFKKQFGVDQGTTQGFLAAIYVLGNVVGSFVAGPNADRYGRRFGMFTGSIISLIGAILQTAAQREVHIIAGRVILGVGAVLLGPAGQSYVIEMSHPAYRGIMGGMYQVCFFLGTIISTWLEYGLSYYGGQSTINWRLPMAIQAIPALILLTFVFFLPESPRWHMSRGQDEKAREILVKYHGNGNPDSEIVKLEMEEMKQVITTGGSDKRWWDYRDLFNSREARYRSFLVGCIAFFGQLDLPPTSYYFPLMVQTAGITSEQTQLLLNAIQTPVMMVSSLLGIQVIDRFGRRKLLMWSSLWMSIAVAVIIGATATQQGHPGIGILGIAFIYVFLVAFAFAWTPCQALYPTEVLAYNARAKGLGMYGLFQNIVTFINTYAAPVGIDNDSWRFYFLYLAVDAVGIAVIYIFFVETKGRNIEEMDAIFNDKHPVRASLARQKVVVAEDGRAHDVHGNAA</sequence>
<keyword evidence="6 10" id="KW-0472">Membrane</keyword>
<evidence type="ECO:0000256" key="5">
    <source>
        <dbReference type="ARBA" id="ARBA00022989"/>
    </source>
</evidence>
<dbReference type="OrthoDB" id="6133115at2759"/>
<feature type="transmembrane region" description="Helical" evidence="10">
    <location>
        <begin position="400"/>
        <end position="421"/>
    </location>
</feature>
<evidence type="ECO:0000256" key="1">
    <source>
        <dbReference type="ARBA" id="ARBA00004141"/>
    </source>
</evidence>
<dbReference type="Gene3D" id="1.20.1250.20">
    <property type="entry name" value="MFS general substrate transporter like domains"/>
    <property type="match status" value="1"/>
</dbReference>
<feature type="transmembrane region" description="Helical" evidence="10">
    <location>
        <begin position="247"/>
        <end position="264"/>
    </location>
</feature>
<feature type="domain" description="Major facilitator superfamily (MFS) profile" evidence="11">
    <location>
        <begin position="83"/>
        <end position="520"/>
    </location>
</feature>
<dbReference type="InterPro" id="IPR050360">
    <property type="entry name" value="MFS_Sugar_Transporters"/>
</dbReference>
<accession>A0A5C3N272</accession>
<feature type="transmembrane region" description="Helical" evidence="10">
    <location>
        <begin position="151"/>
        <end position="170"/>
    </location>
</feature>
<dbReference type="Pfam" id="PF00083">
    <property type="entry name" value="Sugar_tr"/>
    <property type="match status" value="1"/>
</dbReference>
<dbReference type="PANTHER" id="PTHR48022:SF79">
    <property type="entry name" value="LACTOSE PERMEASE, PUTATIVE (AFU_ORTHOLOGUE AFUA_6G01860)-RELATED"/>
    <property type="match status" value="1"/>
</dbReference>
<dbReference type="GO" id="GO:0005351">
    <property type="term" value="F:carbohydrate:proton symporter activity"/>
    <property type="evidence" value="ECO:0007669"/>
    <property type="project" value="TreeGrafter"/>
</dbReference>
<feature type="region of interest" description="Disordered" evidence="9">
    <location>
        <begin position="23"/>
        <end position="48"/>
    </location>
</feature>
<feature type="compositionally biased region" description="Polar residues" evidence="9">
    <location>
        <begin position="29"/>
        <end position="44"/>
    </location>
</feature>
<dbReference type="InterPro" id="IPR005829">
    <property type="entry name" value="Sugar_transporter_CS"/>
</dbReference>
<evidence type="ECO:0000313" key="13">
    <source>
        <dbReference type="Proteomes" id="UP000305948"/>
    </source>
</evidence>
<evidence type="ECO:0000259" key="11">
    <source>
        <dbReference type="PROSITE" id="PS50850"/>
    </source>
</evidence>
<keyword evidence="5 10" id="KW-1133">Transmembrane helix</keyword>
<feature type="transmembrane region" description="Helical" evidence="10">
    <location>
        <begin position="205"/>
        <end position="227"/>
    </location>
</feature>
<dbReference type="GO" id="GO:0016020">
    <property type="term" value="C:membrane"/>
    <property type="evidence" value="ECO:0007669"/>
    <property type="project" value="UniProtKB-SubCell"/>
</dbReference>
<feature type="transmembrane region" description="Helical" evidence="10">
    <location>
        <begin position="498"/>
        <end position="517"/>
    </location>
</feature>
<comment type="subcellular location">
    <subcellularLocation>
        <location evidence="1">Membrane</location>
        <topology evidence="1">Multi-pass membrane protein</topology>
    </subcellularLocation>
</comment>
<evidence type="ECO:0000256" key="9">
    <source>
        <dbReference type="SAM" id="MobiDB-lite"/>
    </source>
</evidence>
<evidence type="ECO:0000256" key="2">
    <source>
        <dbReference type="ARBA" id="ARBA00010992"/>
    </source>
</evidence>
<dbReference type="FunFam" id="1.20.1250.20:FF:000134">
    <property type="entry name" value="MFS sugar transporter protein"/>
    <property type="match status" value="1"/>
</dbReference>
<dbReference type="SUPFAM" id="SSF103473">
    <property type="entry name" value="MFS general substrate transporter"/>
    <property type="match status" value="1"/>
</dbReference>
<evidence type="ECO:0000256" key="3">
    <source>
        <dbReference type="ARBA" id="ARBA00022448"/>
    </source>
</evidence>
<feature type="transmembrane region" description="Helical" evidence="10">
    <location>
        <begin position="468"/>
        <end position="486"/>
    </location>
</feature>
<dbReference type="InterPro" id="IPR036259">
    <property type="entry name" value="MFS_trans_sf"/>
</dbReference>
<keyword evidence="3 8" id="KW-0813">Transport</keyword>
<evidence type="ECO:0000256" key="7">
    <source>
        <dbReference type="ARBA" id="ARBA00049119"/>
    </source>
</evidence>
<keyword evidence="4 10" id="KW-0812">Transmembrane</keyword>
<dbReference type="PROSITE" id="PS50850">
    <property type="entry name" value="MFS"/>
    <property type="match status" value="1"/>
</dbReference>
<feature type="transmembrane region" description="Helical" evidence="10">
    <location>
        <begin position="176"/>
        <end position="193"/>
    </location>
</feature>
<dbReference type="InterPro" id="IPR020846">
    <property type="entry name" value="MFS_dom"/>
</dbReference>
<dbReference type="PANTHER" id="PTHR48022">
    <property type="entry name" value="PLASTIDIC GLUCOSE TRANSPORTER 4"/>
    <property type="match status" value="1"/>
</dbReference>
<evidence type="ECO:0000256" key="6">
    <source>
        <dbReference type="ARBA" id="ARBA00023136"/>
    </source>
</evidence>
<dbReference type="InterPro" id="IPR003663">
    <property type="entry name" value="Sugar/inositol_transpt"/>
</dbReference>